<feature type="binding site" evidence="6">
    <location>
        <position position="121"/>
    </location>
    <ligand>
        <name>Fe cation</name>
        <dbReference type="ChEBI" id="CHEBI:24875"/>
        <note>catalytic</note>
    </ligand>
</feature>
<dbReference type="Gene3D" id="2.60.120.590">
    <property type="entry name" value="Alpha-ketoglutarate-dependent dioxygenase AlkB-like"/>
    <property type="match status" value="1"/>
</dbReference>
<feature type="binding site" evidence="5">
    <location>
        <begin position="108"/>
        <end position="110"/>
    </location>
    <ligand>
        <name>2-oxoglutarate</name>
        <dbReference type="ChEBI" id="CHEBI:16810"/>
    </ligand>
</feature>
<sequence length="205" mass="22617">MQVLPRGVRHMPGYIGRDDQVALVEDIRAVVQAAPLYVPTMPRTGKPMSVRMTNCGTLGWVTDKDGGYRYQAMHPQTGAPWPAIPERLQRLWQEVSGFPHPPQACLVNFYDASARMGMHQDRDEQDFDAPVVSVSLGDSCLFRVGQTARDGQTVSFRLSSGDVVVLGGEGRLAFHGVDRIYPSTSALLRNGGRINLTLRRVTRPA</sequence>
<feature type="binding site" evidence="5">
    <location>
        <begin position="193"/>
        <end position="199"/>
    </location>
    <ligand>
        <name>2-oxoglutarate</name>
        <dbReference type="ChEBI" id="CHEBI:16810"/>
    </ligand>
</feature>
<organism evidence="8 9">
    <name type="scientific">Neomesorhizobium albiziae</name>
    <dbReference type="NCBI Taxonomy" id="335020"/>
    <lineage>
        <taxon>Bacteria</taxon>
        <taxon>Pseudomonadati</taxon>
        <taxon>Pseudomonadota</taxon>
        <taxon>Alphaproteobacteria</taxon>
        <taxon>Hyphomicrobiales</taxon>
        <taxon>Phyllobacteriaceae</taxon>
        <taxon>Neomesorhizobium</taxon>
    </lineage>
</organism>
<dbReference type="EMBL" id="FOSL01000010">
    <property type="protein sequence ID" value="SFK66492.1"/>
    <property type="molecule type" value="Genomic_DNA"/>
</dbReference>
<feature type="binding site" evidence="5">
    <location>
        <begin position="68"/>
        <end position="70"/>
    </location>
    <ligand>
        <name>substrate</name>
    </ligand>
</feature>
<keyword evidence="8" id="KW-0489">Methyltransferase</keyword>
<reference evidence="8 9" key="1">
    <citation type="submission" date="2016-10" db="EMBL/GenBank/DDBJ databases">
        <authorList>
            <person name="Varghese N."/>
            <person name="Submissions S."/>
        </authorList>
    </citation>
    <scope>NUCLEOTIDE SEQUENCE [LARGE SCALE GENOMIC DNA]</scope>
    <source>
        <strain evidence="8 9">DSM 21822</strain>
    </source>
</reference>
<accession>A0A1I4BCD0</accession>
<evidence type="ECO:0000313" key="8">
    <source>
        <dbReference type="EMBL" id="SFK66492.1"/>
    </source>
</evidence>
<dbReference type="RefSeq" id="WP_149761312.1">
    <property type="nucleotide sequence ID" value="NZ_BSPE01000007.1"/>
</dbReference>
<comment type="cofactor">
    <cofactor evidence="6">
        <name>Fe(2+)</name>
        <dbReference type="ChEBI" id="CHEBI:29033"/>
    </cofactor>
    <text evidence="6">Binds 1 Fe(2+) ion per subunit.</text>
</comment>
<dbReference type="InterPro" id="IPR005123">
    <property type="entry name" value="Oxoglu/Fe-dep_dioxygenase_dom"/>
</dbReference>
<evidence type="ECO:0000259" key="7">
    <source>
        <dbReference type="PROSITE" id="PS51471"/>
    </source>
</evidence>
<dbReference type="PROSITE" id="PS51471">
    <property type="entry name" value="FE2OG_OXY"/>
    <property type="match status" value="1"/>
</dbReference>
<evidence type="ECO:0000256" key="2">
    <source>
        <dbReference type="ARBA" id="ARBA00022964"/>
    </source>
</evidence>
<feature type="binding site" evidence="5">
    <location>
        <position position="123"/>
    </location>
    <ligand>
        <name>substrate</name>
    </ligand>
</feature>
<dbReference type="GO" id="GO:0032259">
    <property type="term" value="P:methylation"/>
    <property type="evidence" value="ECO:0007669"/>
    <property type="project" value="UniProtKB-KW"/>
</dbReference>
<evidence type="ECO:0000256" key="1">
    <source>
        <dbReference type="ARBA" id="ARBA00022723"/>
    </source>
</evidence>
<dbReference type="AlphaFoldDB" id="A0A1I4BCD0"/>
<dbReference type="PANTHER" id="PTHR16557:SF2">
    <property type="entry name" value="NUCLEIC ACID DIOXYGENASE ALKBH1"/>
    <property type="match status" value="1"/>
</dbReference>
<dbReference type="InterPro" id="IPR037151">
    <property type="entry name" value="AlkB-like_sf"/>
</dbReference>
<dbReference type="GO" id="GO:0008168">
    <property type="term" value="F:methyltransferase activity"/>
    <property type="evidence" value="ECO:0007669"/>
    <property type="project" value="UniProtKB-KW"/>
</dbReference>
<evidence type="ECO:0000256" key="3">
    <source>
        <dbReference type="ARBA" id="ARBA00023002"/>
    </source>
</evidence>
<feature type="binding site" evidence="5">
    <location>
        <position position="149"/>
    </location>
    <ligand>
        <name>substrate</name>
    </ligand>
</feature>
<keyword evidence="4 6" id="KW-0408">Iron</keyword>
<keyword evidence="8" id="KW-0808">Transferase</keyword>
<dbReference type="OrthoDB" id="9796932at2"/>
<name>A0A1I4BCD0_9HYPH</name>
<feature type="binding site" evidence="6">
    <location>
        <position position="119"/>
    </location>
    <ligand>
        <name>Fe cation</name>
        <dbReference type="ChEBI" id="CHEBI:24875"/>
        <note>catalytic</note>
    </ligand>
</feature>
<keyword evidence="2" id="KW-0223">Dioxygenase</keyword>
<dbReference type="SUPFAM" id="SSF51197">
    <property type="entry name" value="Clavaminate synthase-like"/>
    <property type="match status" value="1"/>
</dbReference>
<evidence type="ECO:0000256" key="6">
    <source>
        <dbReference type="PIRSR" id="PIRSR604574-2"/>
    </source>
</evidence>
<dbReference type="GO" id="GO:0035515">
    <property type="term" value="F:oxidative RNA demethylase activity"/>
    <property type="evidence" value="ECO:0007669"/>
    <property type="project" value="TreeGrafter"/>
</dbReference>
<dbReference type="GO" id="GO:0035516">
    <property type="term" value="F:broad specificity oxidative DNA demethylase activity"/>
    <property type="evidence" value="ECO:0007669"/>
    <property type="project" value="TreeGrafter"/>
</dbReference>
<dbReference type="InterPro" id="IPR004574">
    <property type="entry name" value="Alkb"/>
</dbReference>
<dbReference type="InterPro" id="IPR027450">
    <property type="entry name" value="AlkB-like"/>
</dbReference>
<evidence type="ECO:0000313" key="9">
    <source>
        <dbReference type="Proteomes" id="UP000323300"/>
    </source>
</evidence>
<evidence type="ECO:0000256" key="4">
    <source>
        <dbReference type="ARBA" id="ARBA00023004"/>
    </source>
</evidence>
<keyword evidence="3" id="KW-0560">Oxidoreductase</keyword>
<proteinExistence type="predicted"/>
<dbReference type="PANTHER" id="PTHR16557">
    <property type="entry name" value="ALKYLATED DNA REPAIR PROTEIN ALKB-RELATED"/>
    <property type="match status" value="1"/>
</dbReference>
<keyword evidence="9" id="KW-1185">Reference proteome</keyword>
<dbReference type="GO" id="GO:0008198">
    <property type="term" value="F:ferrous iron binding"/>
    <property type="evidence" value="ECO:0007669"/>
    <property type="project" value="TreeGrafter"/>
</dbReference>
<feature type="domain" description="Fe2OG dioxygenase" evidence="7">
    <location>
        <begin position="101"/>
        <end position="202"/>
    </location>
</feature>
<dbReference type="GO" id="GO:0005737">
    <property type="term" value="C:cytoplasm"/>
    <property type="evidence" value="ECO:0007669"/>
    <property type="project" value="TreeGrafter"/>
</dbReference>
<protein>
    <submittedName>
        <fullName evidence="8">Alkylated DNA repair protein (DNA oxidative demethylase)</fullName>
    </submittedName>
</protein>
<dbReference type="Proteomes" id="UP000323300">
    <property type="component" value="Unassembled WGS sequence"/>
</dbReference>
<dbReference type="Pfam" id="PF13532">
    <property type="entry name" value="2OG-FeII_Oxy_2"/>
    <property type="match status" value="1"/>
</dbReference>
<evidence type="ECO:0000256" key="5">
    <source>
        <dbReference type="PIRSR" id="PIRSR604574-1"/>
    </source>
</evidence>
<dbReference type="GO" id="GO:0035513">
    <property type="term" value="P:oxidative RNA demethylation"/>
    <property type="evidence" value="ECO:0007669"/>
    <property type="project" value="TreeGrafter"/>
</dbReference>
<keyword evidence="1 6" id="KW-0479">Metal-binding</keyword>
<gene>
    <name evidence="8" type="ORF">SAMN04488498_11054</name>
</gene>
<feature type="binding site" evidence="6">
    <location>
        <position position="175"/>
    </location>
    <ligand>
        <name>Fe cation</name>
        <dbReference type="ChEBI" id="CHEBI:24875"/>
        <note>catalytic</note>
    </ligand>
</feature>
<feature type="binding site" evidence="5">
    <location>
        <position position="60"/>
    </location>
    <ligand>
        <name>substrate</name>
    </ligand>
</feature>